<dbReference type="GO" id="GO:0003723">
    <property type="term" value="F:RNA binding"/>
    <property type="evidence" value="ECO:0007669"/>
    <property type="project" value="UniProtKB-KW"/>
</dbReference>
<keyword evidence="4" id="KW-0963">Cytoplasm</keyword>
<dbReference type="InterPro" id="IPR033956">
    <property type="entry name" value="Translin"/>
</dbReference>
<dbReference type="GO" id="GO:0005737">
    <property type="term" value="C:cytoplasm"/>
    <property type="evidence" value="ECO:0007669"/>
    <property type="project" value="UniProtKB-SubCell"/>
</dbReference>
<dbReference type="GO" id="GO:0005634">
    <property type="term" value="C:nucleus"/>
    <property type="evidence" value="ECO:0007669"/>
    <property type="project" value="UniProtKB-SubCell"/>
</dbReference>
<proteinExistence type="inferred from homology"/>
<name>A0A0D7AE01_9AGAR</name>
<dbReference type="InterPro" id="IPR016069">
    <property type="entry name" value="Translin_C"/>
</dbReference>
<evidence type="ECO:0000256" key="1">
    <source>
        <dbReference type="ARBA" id="ARBA00004123"/>
    </source>
</evidence>
<dbReference type="PANTHER" id="PTHR10741">
    <property type="entry name" value="TRANSLIN AND TRANSLIN ASSOCIATED PROTEIN X"/>
    <property type="match status" value="1"/>
</dbReference>
<keyword evidence="9" id="KW-1185">Reference proteome</keyword>
<accession>A0A0D7AE01</accession>
<sequence length="225" mass="25350">MDSKDLETISSILDQDSELREKIKEQVNIFDKKTRTIASILNKIHSTPSDAVSPLLDAAKPHIASCAECTTAIAELVPPNQFWRWRDMWRNSLQATIFAVALVHYLEHGALIPLPQVEEILVATDVRSRFAIPPEDYLLGIINLSNELARLAVNAVTLGNFEQPIHISLFVKELFAGFSLLNLKNDILRRRFDSLKYDMKKIEDVVYDVSLRKLTPSSIDTAPPA</sequence>
<dbReference type="InterPro" id="IPR002848">
    <property type="entry name" value="Translin_fam"/>
</dbReference>
<dbReference type="Gene3D" id="1.20.58.200">
    <property type="entry name" value="Translin, domain 2"/>
    <property type="match status" value="1"/>
</dbReference>
<dbReference type="FunFam" id="1.20.58.200:FF:000002">
    <property type="entry name" value="Putative translin"/>
    <property type="match status" value="1"/>
</dbReference>
<evidence type="ECO:0000256" key="5">
    <source>
        <dbReference type="ARBA" id="ARBA00022884"/>
    </source>
</evidence>
<dbReference type="OrthoDB" id="829at2759"/>
<keyword evidence="6" id="KW-0238">DNA-binding</keyword>
<comment type="similarity">
    <text evidence="3">Belongs to the translin family.</text>
</comment>
<evidence type="ECO:0000256" key="3">
    <source>
        <dbReference type="ARBA" id="ARBA00005902"/>
    </source>
</evidence>
<protein>
    <submittedName>
        <fullName evidence="8">Translin</fullName>
    </submittedName>
</protein>
<evidence type="ECO:0000313" key="8">
    <source>
        <dbReference type="EMBL" id="KIY48639.1"/>
    </source>
</evidence>
<dbReference type="AlphaFoldDB" id="A0A0D7AE01"/>
<evidence type="ECO:0000256" key="4">
    <source>
        <dbReference type="ARBA" id="ARBA00022490"/>
    </source>
</evidence>
<dbReference type="EMBL" id="KN881829">
    <property type="protein sequence ID" value="KIY48639.1"/>
    <property type="molecule type" value="Genomic_DNA"/>
</dbReference>
<evidence type="ECO:0000256" key="6">
    <source>
        <dbReference type="ARBA" id="ARBA00023125"/>
    </source>
</evidence>
<reference evidence="8 9" key="1">
    <citation type="journal article" date="2015" name="Fungal Genet. Biol.">
        <title>Evolution of novel wood decay mechanisms in Agaricales revealed by the genome sequences of Fistulina hepatica and Cylindrobasidium torrendii.</title>
        <authorList>
            <person name="Floudas D."/>
            <person name="Held B.W."/>
            <person name="Riley R."/>
            <person name="Nagy L.G."/>
            <person name="Koehler G."/>
            <person name="Ransdell A.S."/>
            <person name="Younus H."/>
            <person name="Chow J."/>
            <person name="Chiniquy J."/>
            <person name="Lipzen A."/>
            <person name="Tritt A."/>
            <person name="Sun H."/>
            <person name="Haridas S."/>
            <person name="LaButti K."/>
            <person name="Ohm R.A."/>
            <person name="Kues U."/>
            <person name="Blanchette R.A."/>
            <person name="Grigoriev I.V."/>
            <person name="Minto R.E."/>
            <person name="Hibbett D.S."/>
        </authorList>
    </citation>
    <scope>NUCLEOTIDE SEQUENCE [LARGE SCALE GENOMIC DNA]</scope>
    <source>
        <strain evidence="8 9">ATCC 64428</strain>
    </source>
</reference>
<evidence type="ECO:0000313" key="9">
    <source>
        <dbReference type="Proteomes" id="UP000054144"/>
    </source>
</evidence>
<evidence type="ECO:0000256" key="7">
    <source>
        <dbReference type="ARBA" id="ARBA00023242"/>
    </source>
</evidence>
<organism evidence="8 9">
    <name type="scientific">Fistulina hepatica ATCC 64428</name>
    <dbReference type="NCBI Taxonomy" id="1128425"/>
    <lineage>
        <taxon>Eukaryota</taxon>
        <taxon>Fungi</taxon>
        <taxon>Dikarya</taxon>
        <taxon>Basidiomycota</taxon>
        <taxon>Agaricomycotina</taxon>
        <taxon>Agaricomycetes</taxon>
        <taxon>Agaricomycetidae</taxon>
        <taxon>Agaricales</taxon>
        <taxon>Fistulinaceae</taxon>
        <taxon>Fistulina</taxon>
    </lineage>
</organism>
<dbReference type="InterPro" id="IPR016068">
    <property type="entry name" value="Translin_N"/>
</dbReference>
<dbReference type="Gene3D" id="1.20.58.190">
    <property type="entry name" value="Translin, domain 1"/>
    <property type="match status" value="1"/>
</dbReference>
<dbReference type="GO" id="GO:0003697">
    <property type="term" value="F:single-stranded DNA binding"/>
    <property type="evidence" value="ECO:0007669"/>
    <property type="project" value="InterPro"/>
</dbReference>
<keyword evidence="7" id="KW-0539">Nucleus</keyword>
<evidence type="ECO:0000256" key="2">
    <source>
        <dbReference type="ARBA" id="ARBA00004496"/>
    </source>
</evidence>
<dbReference type="SUPFAM" id="SSF74784">
    <property type="entry name" value="Translin"/>
    <property type="match status" value="1"/>
</dbReference>
<dbReference type="Proteomes" id="UP000054144">
    <property type="component" value="Unassembled WGS sequence"/>
</dbReference>
<dbReference type="CDD" id="cd14819">
    <property type="entry name" value="Translin"/>
    <property type="match status" value="1"/>
</dbReference>
<dbReference type="InterPro" id="IPR036081">
    <property type="entry name" value="Translin_sf"/>
</dbReference>
<dbReference type="GO" id="GO:0043565">
    <property type="term" value="F:sequence-specific DNA binding"/>
    <property type="evidence" value="ECO:0007669"/>
    <property type="project" value="InterPro"/>
</dbReference>
<comment type="subcellular location">
    <subcellularLocation>
        <location evidence="2">Cytoplasm</location>
    </subcellularLocation>
    <subcellularLocation>
        <location evidence="1">Nucleus</location>
    </subcellularLocation>
</comment>
<dbReference type="Pfam" id="PF01997">
    <property type="entry name" value="Translin"/>
    <property type="match status" value="1"/>
</dbReference>
<keyword evidence="5" id="KW-0694">RNA-binding</keyword>
<gene>
    <name evidence="8" type="ORF">FISHEDRAFT_73460</name>
</gene>
<dbReference type="GO" id="GO:0016070">
    <property type="term" value="P:RNA metabolic process"/>
    <property type="evidence" value="ECO:0007669"/>
    <property type="project" value="InterPro"/>
</dbReference>